<sequence>MSKRKRGDRASKRPVQHQQSKQHLHLLLDDWERGYSIHRLDVDAFDSDAVLSPKRVTEPPIARIESPHVRSWNFVSHGSKIFAMKPRESSPGVPAFDAHTLALTICPWPSCRADHVIPIFVSVGGKLFLFLEDRTEYLADPTPYDSDVPWSWTAVVDAPPLPFYNAQVSCYAVHPDGRTLFVSAGGGTFSFDADRLEWTHRGDWVLPFDGQAYFDPQLEAWVGLCGDRDKAGHLCSCNVTAEFTRPPYGKLCKDKLFDKKADLHRGAKLVYMGDSKFCLVESMFQSTRMTTWLTGAGAGACFA</sequence>
<name>A0AAV5EJZ1_ELECO</name>
<evidence type="ECO:0000313" key="2">
    <source>
        <dbReference type="EMBL" id="GJN22501.1"/>
    </source>
</evidence>
<dbReference type="PANTHER" id="PTHR33085:SF50">
    <property type="entry name" value="DUF1618 DOMAIN-CONTAINING PROTEIN"/>
    <property type="match status" value="1"/>
</dbReference>
<dbReference type="AlphaFoldDB" id="A0AAV5EJZ1"/>
<protein>
    <submittedName>
        <fullName evidence="2">Uncharacterized protein</fullName>
    </submittedName>
</protein>
<keyword evidence="3" id="KW-1185">Reference proteome</keyword>
<dbReference type="Pfam" id="PF07893">
    <property type="entry name" value="DUF1668"/>
    <property type="match status" value="1"/>
</dbReference>
<evidence type="ECO:0000256" key="1">
    <source>
        <dbReference type="SAM" id="MobiDB-lite"/>
    </source>
</evidence>
<dbReference type="Proteomes" id="UP001054889">
    <property type="component" value="Unassembled WGS sequence"/>
</dbReference>
<proteinExistence type="predicted"/>
<reference evidence="2" key="2">
    <citation type="submission" date="2021-12" db="EMBL/GenBank/DDBJ databases">
        <title>Resequencing data analysis of finger millet.</title>
        <authorList>
            <person name="Hatakeyama M."/>
            <person name="Aluri S."/>
            <person name="Balachadran M.T."/>
            <person name="Sivarajan S.R."/>
            <person name="Poveda L."/>
            <person name="Shimizu-Inatsugi R."/>
            <person name="Schlapbach R."/>
            <person name="Sreeman S.M."/>
            <person name="Shimizu K.K."/>
        </authorList>
    </citation>
    <scope>NUCLEOTIDE SEQUENCE</scope>
</reference>
<feature type="region of interest" description="Disordered" evidence="1">
    <location>
        <begin position="1"/>
        <end position="21"/>
    </location>
</feature>
<accession>A0AAV5EJZ1</accession>
<dbReference type="InterPro" id="IPR012871">
    <property type="entry name" value="DUF1668_ORYSA"/>
</dbReference>
<reference evidence="2" key="1">
    <citation type="journal article" date="2018" name="DNA Res.">
        <title>Multiple hybrid de novo genome assembly of finger millet, an orphan allotetraploid crop.</title>
        <authorList>
            <person name="Hatakeyama M."/>
            <person name="Aluri S."/>
            <person name="Balachadran M.T."/>
            <person name="Sivarajan S.R."/>
            <person name="Patrignani A."/>
            <person name="Gruter S."/>
            <person name="Poveda L."/>
            <person name="Shimizu-Inatsugi R."/>
            <person name="Baeten J."/>
            <person name="Francoijs K.J."/>
            <person name="Nataraja K.N."/>
            <person name="Reddy Y.A.N."/>
            <person name="Phadnis S."/>
            <person name="Ravikumar R.L."/>
            <person name="Schlapbach R."/>
            <person name="Sreeman S.M."/>
            <person name="Shimizu K.K."/>
        </authorList>
    </citation>
    <scope>NUCLEOTIDE SEQUENCE</scope>
</reference>
<dbReference type="EMBL" id="BQKI01000075">
    <property type="protein sequence ID" value="GJN22501.1"/>
    <property type="molecule type" value="Genomic_DNA"/>
</dbReference>
<comment type="caution">
    <text evidence="2">The sequence shown here is derived from an EMBL/GenBank/DDBJ whole genome shotgun (WGS) entry which is preliminary data.</text>
</comment>
<gene>
    <name evidence="2" type="primary">gb10067</name>
    <name evidence="2" type="ORF">PR202_gb10067</name>
</gene>
<dbReference type="SUPFAM" id="SSF63829">
    <property type="entry name" value="Calcium-dependent phosphotriesterase"/>
    <property type="match status" value="1"/>
</dbReference>
<dbReference type="PANTHER" id="PTHR33085">
    <property type="entry name" value="OS12G0113100 PROTEIN-RELATED"/>
    <property type="match status" value="1"/>
</dbReference>
<evidence type="ECO:0000313" key="3">
    <source>
        <dbReference type="Proteomes" id="UP001054889"/>
    </source>
</evidence>
<organism evidence="2 3">
    <name type="scientific">Eleusine coracana subsp. coracana</name>
    <dbReference type="NCBI Taxonomy" id="191504"/>
    <lineage>
        <taxon>Eukaryota</taxon>
        <taxon>Viridiplantae</taxon>
        <taxon>Streptophyta</taxon>
        <taxon>Embryophyta</taxon>
        <taxon>Tracheophyta</taxon>
        <taxon>Spermatophyta</taxon>
        <taxon>Magnoliopsida</taxon>
        <taxon>Liliopsida</taxon>
        <taxon>Poales</taxon>
        <taxon>Poaceae</taxon>
        <taxon>PACMAD clade</taxon>
        <taxon>Chloridoideae</taxon>
        <taxon>Cynodonteae</taxon>
        <taxon>Eleusininae</taxon>
        <taxon>Eleusine</taxon>
    </lineage>
</organism>